<dbReference type="Proteomes" id="UP000032568">
    <property type="component" value="Chromosome"/>
</dbReference>
<dbReference type="SUPFAM" id="SSF160719">
    <property type="entry name" value="gpW/gp25-like"/>
    <property type="match status" value="1"/>
</dbReference>
<dbReference type="Pfam" id="PF04965">
    <property type="entry name" value="GPW_gp25"/>
    <property type="match status" value="1"/>
</dbReference>
<gene>
    <name evidence="2" type="ORF">SG35_015240</name>
</gene>
<sequence>MSEENPFLGTGWGFPPTFTKDTRSVGMTSGVEDINKSLEILLSTSLGERIMHPTYGCNLKDYLFEPLDQSLDAFLKDLIKTAILYFEPRILLEKISLEPVSLEGRVTITLDYRVRSTNSRYNFVLPFYLNEGATAP</sequence>
<protein>
    <submittedName>
        <fullName evidence="2">GPW/gp25 family protein</fullName>
    </submittedName>
</protein>
<dbReference type="EMBL" id="CP059735">
    <property type="protein sequence ID" value="WDD96732.1"/>
    <property type="molecule type" value="Genomic_DNA"/>
</dbReference>
<accession>A0AAE9YJ56</accession>
<evidence type="ECO:0000259" key="1">
    <source>
        <dbReference type="Pfam" id="PF04965"/>
    </source>
</evidence>
<dbReference type="KEGG" id="tact:SG35_015240"/>
<evidence type="ECO:0000313" key="2">
    <source>
        <dbReference type="EMBL" id="WDD96732.1"/>
    </source>
</evidence>
<dbReference type="Gene3D" id="3.10.450.40">
    <property type="match status" value="1"/>
</dbReference>
<dbReference type="RefSeq" id="WP_044834908.1">
    <property type="nucleotide sequence ID" value="NZ_CP059735.1"/>
</dbReference>
<reference evidence="2 3" key="2">
    <citation type="journal article" date="2022" name="Mar. Drugs">
        <title>Bioassay-Guided Fractionation Leads to the Detection of Cholic Acid Generated by the Rare Thalassomonas sp.</title>
        <authorList>
            <person name="Pheiffer F."/>
            <person name="Schneider Y.K."/>
            <person name="Hansen E.H."/>
            <person name="Andersen J.H."/>
            <person name="Isaksson J."/>
            <person name="Busche T."/>
            <person name="R C."/>
            <person name="Kalinowski J."/>
            <person name="Zyl L.V."/>
            <person name="Trindade M."/>
        </authorList>
    </citation>
    <scope>NUCLEOTIDE SEQUENCE [LARGE SCALE GENOMIC DNA]</scope>
    <source>
        <strain evidence="2 3">A5K-106</strain>
    </source>
</reference>
<organism evidence="2 3">
    <name type="scientific">Thalassomonas actiniarum</name>
    <dbReference type="NCBI Taxonomy" id="485447"/>
    <lineage>
        <taxon>Bacteria</taxon>
        <taxon>Pseudomonadati</taxon>
        <taxon>Pseudomonadota</taxon>
        <taxon>Gammaproteobacteria</taxon>
        <taxon>Alteromonadales</taxon>
        <taxon>Colwelliaceae</taxon>
        <taxon>Thalassomonas</taxon>
    </lineage>
</organism>
<reference evidence="2 3" key="1">
    <citation type="journal article" date="2015" name="Genome Announc.">
        <title>Draft Genome Sequences of Marine Isolates of Thalassomonas viridans and Thalassomonas actiniarum.</title>
        <authorList>
            <person name="Olonade I."/>
            <person name="van Zyl L.J."/>
            <person name="Trindade M."/>
        </authorList>
    </citation>
    <scope>NUCLEOTIDE SEQUENCE [LARGE SCALE GENOMIC DNA]</scope>
    <source>
        <strain evidence="2 3">A5K-106</strain>
    </source>
</reference>
<evidence type="ECO:0000313" key="3">
    <source>
        <dbReference type="Proteomes" id="UP000032568"/>
    </source>
</evidence>
<dbReference type="AlphaFoldDB" id="A0AAE9YJ56"/>
<feature type="domain" description="IraD/Gp25-like" evidence="1">
    <location>
        <begin position="29"/>
        <end position="118"/>
    </location>
</feature>
<name>A0AAE9YJ56_9GAMM</name>
<dbReference type="InterPro" id="IPR007048">
    <property type="entry name" value="IraD/Gp25-like"/>
</dbReference>
<proteinExistence type="predicted"/>
<keyword evidence="3" id="KW-1185">Reference proteome</keyword>